<dbReference type="SUPFAM" id="SSF52047">
    <property type="entry name" value="RNI-like"/>
    <property type="match status" value="1"/>
</dbReference>
<feature type="compositionally biased region" description="Polar residues" evidence="3">
    <location>
        <begin position="422"/>
        <end position="438"/>
    </location>
</feature>
<dbReference type="InterPro" id="IPR032675">
    <property type="entry name" value="LRR_dom_sf"/>
</dbReference>
<feature type="region of interest" description="Disordered" evidence="3">
    <location>
        <begin position="847"/>
        <end position="927"/>
    </location>
</feature>
<feature type="compositionally biased region" description="Gly residues" evidence="3">
    <location>
        <begin position="853"/>
        <end position="862"/>
    </location>
</feature>
<evidence type="ECO:0000313" key="5">
    <source>
        <dbReference type="Proteomes" id="UP001165060"/>
    </source>
</evidence>
<dbReference type="PROSITE" id="PS51450">
    <property type="entry name" value="LRR"/>
    <property type="match status" value="2"/>
</dbReference>
<dbReference type="Proteomes" id="UP001165060">
    <property type="component" value="Unassembled WGS sequence"/>
</dbReference>
<evidence type="ECO:0000256" key="1">
    <source>
        <dbReference type="ARBA" id="ARBA00022614"/>
    </source>
</evidence>
<feature type="region of interest" description="Disordered" evidence="3">
    <location>
        <begin position="247"/>
        <end position="600"/>
    </location>
</feature>
<feature type="compositionally biased region" description="Basic and acidic residues" evidence="3">
    <location>
        <begin position="909"/>
        <end position="927"/>
    </location>
</feature>
<feature type="compositionally biased region" description="Acidic residues" evidence="3">
    <location>
        <begin position="250"/>
        <end position="260"/>
    </location>
</feature>
<reference evidence="4 5" key="1">
    <citation type="journal article" date="2023" name="Commun. Biol.">
        <title>Genome analysis of Parmales, the sister group of diatoms, reveals the evolutionary specialization of diatoms from phago-mixotrophs to photoautotrophs.</title>
        <authorList>
            <person name="Ban H."/>
            <person name="Sato S."/>
            <person name="Yoshikawa S."/>
            <person name="Yamada K."/>
            <person name="Nakamura Y."/>
            <person name="Ichinomiya M."/>
            <person name="Sato N."/>
            <person name="Blanc-Mathieu R."/>
            <person name="Endo H."/>
            <person name="Kuwata A."/>
            <person name="Ogata H."/>
        </authorList>
    </citation>
    <scope>NUCLEOTIDE SEQUENCE [LARGE SCALE GENOMIC DNA]</scope>
</reference>
<dbReference type="InterPro" id="IPR001611">
    <property type="entry name" value="Leu-rich_rpt"/>
</dbReference>
<accession>A0ABQ6MEL6</accession>
<feature type="region of interest" description="Disordered" evidence="3">
    <location>
        <begin position="1061"/>
        <end position="1114"/>
    </location>
</feature>
<dbReference type="SMART" id="SM00369">
    <property type="entry name" value="LRR_TYP"/>
    <property type="match status" value="3"/>
</dbReference>
<name>A0ABQ6MEL6_9STRA</name>
<dbReference type="InterPro" id="IPR003591">
    <property type="entry name" value="Leu-rich_rpt_typical-subtyp"/>
</dbReference>
<gene>
    <name evidence="4" type="ORF">TeGR_g14424</name>
</gene>
<feature type="compositionally biased region" description="Polar residues" evidence="3">
    <location>
        <begin position="473"/>
        <end position="483"/>
    </location>
</feature>
<dbReference type="PANTHER" id="PTHR15454">
    <property type="entry name" value="NISCHARIN RELATED"/>
    <property type="match status" value="1"/>
</dbReference>
<feature type="compositionally biased region" description="Low complexity" evidence="3">
    <location>
        <begin position="306"/>
        <end position="337"/>
    </location>
</feature>
<dbReference type="PANTHER" id="PTHR15454:SF56">
    <property type="entry name" value="PROTEIN PHOSPHATASE 1 REGULATORY SUBUNIT 7-RELATED"/>
    <property type="match status" value="1"/>
</dbReference>
<proteinExistence type="predicted"/>
<dbReference type="SMART" id="SM00364">
    <property type="entry name" value="LRR_BAC"/>
    <property type="match status" value="3"/>
</dbReference>
<evidence type="ECO:0000256" key="2">
    <source>
        <dbReference type="ARBA" id="ARBA00022737"/>
    </source>
</evidence>
<organism evidence="4 5">
    <name type="scientific">Tetraparma gracilis</name>
    <dbReference type="NCBI Taxonomy" id="2962635"/>
    <lineage>
        <taxon>Eukaryota</taxon>
        <taxon>Sar</taxon>
        <taxon>Stramenopiles</taxon>
        <taxon>Ochrophyta</taxon>
        <taxon>Bolidophyceae</taxon>
        <taxon>Parmales</taxon>
        <taxon>Triparmaceae</taxon>
        <taxon>Tetraparma</taxon>
    </lineage>
</organism>
<comment type="caution">
    <text evidence="4">The sequence shown here is derived from an EMBL/GenBank/DDBJ whole genome shotgun (WGS) entry which is preliminary data.</text>
</comment>
<dbReference type="SUPFAM" id="SSF52075">
    <property type="entry name" value="Outer arm dynein light chain 1"/>
    <property type="match status" value="1"/>
</dbReference>
<evidence type="ECO:0000313" key="4">
    <source>
        <dbReference type="EMBL" id="GMI24906.1"/>
    </source>
</evidence>
<keyword evidence="1" id="KW-0433">Leucine-rich repeat</keyword>
<dbReference type="EMBL" id="BRYB01000191">
    <property type="protein sequence ID" value="GMI24906.1"/>
    <property type="molecule type" value="Genomic_DNA"/>
</dbReference>
<dbReference type="Gene3D" id="3.80.10.10">
    <property type="entry name" value="Ribonuclease Inhibitor"/>
    <property type="match status" value="2"/>
</dbReference>
<feature type="compositionally biased region" description="Pro residues" evidence="3">
    <location>
        <begin position="540"/>
        <end position="549"/>
    </location>
</feature>
<feature type="compositionally biased region" description="Gly residues" evidence="3">
    <location>
        <begin position="998"/>
        <end position="1016"/>
    </location>
</feature>
<evidence type="ECO:0000256" key="3">
    <source>
        <dbReference type="SAM" id="MobiDB-lite"/>
    </source>
</evidence>
<feature type="compositionally biased region" description="Low complexity" evidence="3">
    <location>
        <begin position="261"/>
        <end position="285"/>
    </location>
</feature>
<feature type="region of interest" description="Disordered" evidence="3">
    <location>
        <begin position="997"/>
        <end position="1031"/>
    </location>
</feature>
<feature type="compositionally biased region" description="Acidic residues" evidence="3">
    <location>
        <begin position="439"/>
        <end position="449"/>
    </location>
</feature>
<feature type="compositionally biased region" description="Polar residues" evidence="3">
    <location>
        <begin position="575"/>
        <end position="586"/>
    </location>
</feature>
<feature type="non-terminal residue" evidence="4">
    <location>
        <position position="1309"/>
    </location>
</feature>
<feature type="compositionally biased region" description="Low complexity" evidence="3">
    <location>
        <begin position="1061"/>
        <end position="1075"/>
    </location>
</feature>
<feature type="compositionally biased region" description="Low complexity" evidence="3">
    <location>
        <begin position="551"/>
        <end position="563"/>
    </location>
</feature>
<keyword evidence="5" id="KW-1185">Reference proteome</keyword>
<feature type="compositionally biased region" description="Low complexity" evidence="3">
    <location>
        <begin position="525"/>
        <end position="539"/>
    </location>
</feature>
<keyword evidence="2" id="KW-0677">Repeat</keyword>
<protein>
    <submittedName>
        <fullName evidence="4">Uncharacterized protein</fullName>
    </submittedName>
</protein>
<feature type="compositionally biased region" description="Low complexity" evidence="3">
    <location>
        <begin position="396"/>
        <end position="405"/>
    </location>
</feature>
<feature type="compositionally biased region" description="Basic and acidic residues" evidence="3">
    <location>
        <begin position="338"/>
        <end position="348"/>
    </location>
</feature>
<feature type="compositionally biased region" description="Low complexity" evidence="3">
    <location>
        <begin position="450"/>
        <end position="462"/>
    </location>
</feature>
<feature type="compositionally biased region" description="Basic and acidic residues" evidence="3">
    <location>
        <begin position="877"/>
        <end position="901"/>
    </location>
</feature>
<sequence length="1309" mass="140910">MGFFSTSPQCHPVRRRPKRHECDRFLAYYTSLASTSNMVVPPSLVKELSRGGDKLNLRSASLTDQHVITLAATLRHIPIYGKVNLQYNHLSNRGVDAMVSVMRSHLSMMVNGTYSSDEMAELREVNVSFNPVSPAAPCLAQLHSLSECLLYARMRHDIRAVFYHADAREIGYIDAATMRQAVKLYAGGSFKEQEAAIMMSQFGDPQTRTINLLGFESAVVHRLQGLQPKGKDPLMPRMTRDQYEMLQPSAEDEGDADDAASDGASSHANTTAASAASITSAAATPAPEPDTSHAASPNRPPPPPHHAAQQQPDSSPSSPSSKHSHSSASASHSAASPDRGKRAAHDSDEREDEGPTPASPPTSQRQQQQQHHHQKKSPKNSSSAAATDAKEEDTTAADTTGGSSAYFPPSTSDSNWGDVDAFNSSSGAGADQPDQSDQAFDETGFDDAWEPAAVSAPAAAPTPEAPPPPPSVNQAQFISNSGNHHLHHHAPLAPVVMPREEPASTPAAVKQSPARAAPSPAIQDAGGPPAKATPAVATPPSAPVSPPEPHSGAALPPASLSSAHRFTHSLGKPPSSRQHQPLTALNTIPRGMTPEPEPTSNKVMSEIIERRNARFGAAGGAQPAEESSNKLNLNEHLRVEDAPASAADADMYEASQFPQTPSHYVDEHQEHLRLSSLGLTSIVFPPSLSIATLDSLISLDLSYNQLMSLNTPALSSLPSLLHLNVSHNLLQRLAPAGNNNLPATLQSIDASHNNLTRLSGLDKCMELRIVNVSHNKMRQVSGLEFLIGLVELDLSNNKIKLSTDIRTLSCNVALRNLKMAGNPIAETRSYRPTVICLLPHVKNIDSKSLPRRGAGGGGGGGAAAYTHSSPAKQKIQKKAELEKTRIKAQKQAEADKKRSTEWKAILKSRSTEPEYAKPPEPSGKKLRPDEVQALVSKLNTPIYEPKQRIDPNLTAGKLAFGRAIPLEDVLQEIERKREERKNNGNMNVAALKAKMAGRGAGGAGGGKKGVAAGKGRGSPLRAESKGMTSGGETFVNHDIEMLHQEVLRLQKMQETGLSLLEQQQQSKRQQEQGVSAFGQMTDSMRLRHSNGSVHSEREKEDLESSLGNSNGSARLSDGHLSAVDLLTTFRQKQGLGGGNDQLGVALFARKEIAEWVRDMEHEHTTAETATHVLADMYRRNVCTKKTLDEYRETLERVGIYGEPKIPNFDKDGYTMSEEEAVDVGDVAKRVVNSRSGVKQLLRLLETGADAQEVDVFVKQLEEGEGESRGVEGLGTIEEKVERDDETMSVASSRWSTIAETDRKLGGVGL</sequence>